<dbReference type="PROSITE" id="PS50995">
    <property type="entry name" value="HTH_MARR_2"/>
    <property type="match status" value="1"/>
</dbReference>
<dbReference type="InterPro" id="IPR036388">
    <property type="entry name" value="WH-like_DNA-bd_sf"/>
</dbReference>
<gene>
    <name evidence="5" type="ORF">DIW15_00060</name>
</gene>
<accession>A0A3D4S2Q5</accession>
<evidence type="ECO:0000313" key="5">
    <source>
        <dbReference type="EMBL" id="HCS93089.1"/>
    </source>
</evidence>
<keyword evidence="2" id="KW-0238">DNA-binding</keyword>
<dbReference type="InterPro" id="IPR036390">
    <property type="entry name" value="WH_DNA-bd_sf"/>
</dbReference>
<dbReference type="PANTHER" id="PTHR42756">
    <property type="entry name" value="TRANSCRIPTIONAL REGULATOR, MARR"/>
    <property type="match status" value="1"/>
</dbReference>
<proteinExistence type="predicted"/>
<feature type="domain" description="HTH marR-type" evidence="4">
    <location>
        <begin position="1"/>
        <end position="137"/>
    </location>
</feature>
<reference evidence="5 6" key="1">
    <citation type="journal article" date="2018" name="Nat. Biotechnol.">
        <title>A standardized bacterial taxonomy based on genome phylogeny substantially revises the tree of life.</title>
        <authorList>
            <person name="Parks D.H."/>
            <person name="Chuvochina M."/>
            <person name="Waite D.W."/>
            <person name="Rinke C."/>
            <person name="Skarshewski A."/>
            <person name="Chaumeil P.A."/>
            <person name="Hugenholtz P."/>
        </authorList>
    </citation>
    <scope>NUCLEOTIDE SEQUENCE [LARGE SCALE GENOMIC DNA]</scope>
    <source>
        <strain evidence="5">UBA11306</strain>
    </source>
</reference>
<dbReference type="EMBL" id="DQHO01000002">
    <property type="protein sequence ID" value="HCS93089.1"/>
    <property type="molecule type" value="Genomic_DNA"/>
</dbReference>
<dbReference type="Gene3D" id="1.10.10.10">
    <property type="entry name" value="Winged helix-like DNA-binding domain superfamily/Winged helix DNA-binding domain"/>
    <property type="match status" value="1"/>
</dbReference>
<dbReference type="STRING" id="1121105.GCA_000421665_01649"/>
<sequence>MSSISQNFSELYEKATVLYQNSAERSQDFPNLSSSEEHYLDILYSLNNPTLTTFSKKAQISKPAATRIIHQFESKNYVTKVQSEQDGRVQHLVLSDALKDHFGHNLVVFDRVFSDIISCLSEDEQNVLARILEKINQTI</sequence>
<dbReference type="SMART" id="SM00347">
    <property type="entry name" value="HTH_MARR"/>
    <property type="match status" value="1"/>
</dbReference>
<dbReference type="GO" id="GO:0003700">
    <property type="term" value="F:DNA-binding transcription factor activity"/>
    <property type="evidence" value="ECO:0007669"/>
    <property type="project" value="InterPro"/>
</dbReference>
<keyword evidence="1" id="KW-0805">Transcription regulation</keyword>
<dbReference type="Proteomes" id="UP000262195">
    <property type="component" value="Unassembled WGS sequence"/>
</dbReference>
<dbReference type="AlphaFoldDB" id="A0A3D4S2Q5"/>
<dbReference type="GO" id="GO:0003677">
    <property type="term" value="F:DNA binding"/>
    <property type="evidence" value="ECO:0007669"/>
    <property type="project" value="UniProtKB-KW"/>
</dbReference>
<dbReference type="InterPro" id="IPR000835">
    <property type="entry name" value="HTH_MarR-typ"/>
</dbReference>
<dbReference type="SUPFAM" id="SSF46785">
    <property type="entry name" value="Winged helix' DNA-binding domain"/>
    <property type="match status" value="1"/>
</dbReference>
<comment type="caution">
    <text evidence="5">The sequence shown here is derived from an EMBL/GenBank/DDBJ whole genome shotgun (WGS) entry which is preliminary data.</text>
</comment>
<evidence type="ECO:0000256" key="1">
    <source>
        <dbReference type="ARBA" id="ARBA00023015"/>
    </source>
</evidence>
<dbReference type="Pfam" id="PF01047">
    <property type="entry name" value="MarR"/>
    <property type="match status" value="1"/>
</dbReference>
<name>A0A3D4S2Q5_9ENTE</name>
<dbReference type="PANTHER" id="PTHR42756:SF1">
    <property type="entry name" value="TRANSCRIPTIONAL REPRESSOR OF EMRAB OPERON"/>
    <property type="match status" value="1"/>
</dbReference>
<evidence type="ECO:0000256" key="2">
    <source>
        <dbReference type="ARBA" id="ARBA00023125"/>
    </source>
</evidence>
<keyword evidence="3" id="KW-0804">Transcription</keyword>
<organism evidence="5 6">
    <name type="scientific">Bavariicoccus seileri</name>
    <dbReference type="NCBI Taxonomy" id="549685"/>
    <lineage>
        <taxon>Bacteria</taxon>
        <taxon>Bacillati</taxon>
        <taxon>Bacillota</taxon>
        <taxon>Bacilli</taxon>
        <taxon>Lactobacillales</taxon>
        <taxon>Enterococcaceae</taxon>
        <taxon>Bavariicoccus</taxon>
    </lineage>
</organism>
<evidence type="ECO:0000256" key="3">
    <source>
        <dbReference type="ARBA" id="ARBA00023163"/>
    </source>
</evidence>
<evidence type="ECO:0000313" key="6">
    <source>
        <dbReference type="Proteomes" id="UP000262195"/>
    </source>
</evidence>
<evidence type="ECO:0000259" key="4">
    <source>
        <dbReference type="PROSITE" id="PS50995"/>
    </source>
</evidence>
<protein>
    <submittedName>
        <fullName evidence="5">Transcriptional regulator</fullName>
    </submittedName>
</protein>